<evidence type="ECO:0000256" key="3">
    <source>
        <dbReference type="ARBA" id="ARBA00013365"/>
    </source>
</evidence>
<name>A0A1H9LKL3_9BACI</name>
<dbReference type="InterPro" id="IPR050535">
    <property type="entry name" value="DNA_Repair-Maintenance_Comp"/>
</dbReference>
<dbReference type="InterPro" id="IPR026843">
    <property type="entry name" value="SbcD_C"/>
</dbReference>
<dbReference type="GO" id="GO:0008408">
    <property type="term" value="F:3'-5' exonuclease activity"/>
    <property type="evidence" value="ECO:0007669"/>
    <property type="project" value="InterPro"/>
</dbReference>
<dbReference type="InterPro" id="IPR041796">
    <property type="entry name" value="Mre11_N"/>
</dbReference>
<protein>
    <recommendedName>
        <fullName evidence="3 8">Nuclease SbcCD subunit D</fullName>
    </recommendedName>
</protein>
<dbReference type="SUPFAM" id="SSF56300">
    <property type="entry name" value="Metallo-dependent phosphatases"/>
    <property type="match status" value="1"/>
</dbReference>
<keyword evidence="4 8" id="KW-0540">Nuclease</keyword>
<keyword evidence="12" id="KW-1185">Reference proteome</keyword>
<dbReference type="Pfam" id="PF00149">
    <property type="entry name" value="Metallophos"/>
    <property type="match status" value="1"/>
</dbReference>
<comment type="similarity">
    <text evidence="1 8">Belongs to the SbcD family.</text>
</comment>
<dbReference type="CDD" id="cd00840">
    <property type="entry name" value="MPP_Mre11_N"/>
    <property type="match status" value="1"/>
</dbReference>
<dbReference type="Gene3D" id="3.60.21.10">
    <property type="match status" value="1"/>
</dbReference>
<proteinExistence type="inferred from homology"/>
<dbReference type="PANTHER" id="PTHR30337:SF0">
    <property type="entry name" value="NUCLEASE SBCCD SUBUNIT D"/>
    <property type="match status" value="1"/>
</dbReference>
<dbReference type="Pfam" id="PF12320">
    <property type="entry name" value="SbcD_C"/>
    <property type="match status" value="1"/>
</dbReference>
<evidence type="ECO:0000256" key="7">
    <source>
        <dbReference type="ARBA" id="ARBA00023172"/>
    </source>
</evidence>
<dbReference type="GO" id="GO:0006310">
    <property type="term" value="P:DNA recombination"/>
    <property type="evidence" value="ECO:0007669"/>
    <property type="project" value="UniProtKB-KW"/>
</dbReference>
<evidence type="ECO:0000256" key="6">
    <source>
        <dbReference type="ARBA" id="ARBA00022839"/>
    </source>
</evidence>
<comment type="function">
    <text evidence="8">SbcCD cleaves DNA hairpin structures. These structures can inhibit DNA replication and are intermediates in certain DNA recombination reactions. The complex acts as a 3'-&gt;5' double strand exonuclease that can open hairpins. It also has a 5' single-strand endonuclease activity.</text>
</comment>
<keyword evidence="8" id="KW-0255">Endonuclease</keyword>
<dbReference type="AlphaFoldDB" id="A0A1H9LKL3"/>
<reference evidence="11 12" key="1">
    <citation type="submission" date="2016-10" db="EMBL/GenBank/DDBJ databases">
        <authorList>
            <person name="de Groot N.N."/>
        </authorList>
    </citation>
    <scope>NUCLEOTIDE SEQUENCE [LARGE SCALE GENOMIC DNA]</scope>
    <source>
        <strain evidence="11 12">CGMCC 1.7727</strain>
    </source>
</reference>
<dbReference type="InterPro" id="IPR004593">
    <property type="entry name" value="SbcD"/>
</dbReference>
<sequence>MMKIIHTADWHLGKLVHGLHMTEDQSYILDQLLEILEREKPDVLIIAGDLYDRSVPPREAVELLNRILTTICTELNIPIMAISGNHDSPDRLGFGSLIFQSRQLYLHTTIEQAFHPVLLNDKAGAVHFHLVPYFEPAEVRDYFDDNNIQTHHQAMERVVNEIKRTFQPNERHIIVAHTFVAGGMESDSEERLTMIGGSPYVDASLFDSFDYVALGHLHGPQKVFRETVRYSGSILKYSFSEASHKKSVTSVELEADGKCHIEQLPLKPLKDMKSVKGYFQDLMNEKVISRTDDYLQIELLDNGQILDPVSKLRNIFPNLLRLERKKYLLGLSIKDKEKIQQKQEMSHEQLFQAFYQEIKGEELSSKRSEYIRKVMSSLLIEERGK</sequence>
<comment type="subunit">
    <text evidence="2 8">Heterodimer of SbcC and SbcD.</text>
</comment>
<evidence type="ECO:0000256" key="8">
    <source>
        <dbReference type="RuleBase" id="RU363069"/>
    </source>
</evidence>
<evidence type="ECO:0000256" key="1">
    <source>
        <dbReference type="ARBA" id="ARBA00010555"/>
    </source>
</evidence>
<evidence type="ECO:0000259" key="10">
    <source>
        <dbReference type="Pfam" id="PF12320"/>
    </source>
</evidence>
<gene>
    <name evidence="8" type="primary">sbcD</name>
    <name evidence="11" type="ORF">SAMN04487944_101289</name>
</gene>
<evidence type="ECO:0000256" key="5">
    <source>
        <dbReference type="ARBA" id="ARBA00022801"/>
    </source>
</evidence>
<evidence type="ECO:0000256" key="2">
    <source>
        <dbReference type="ARBA" id="ARBA00011322"/>
    </source>
</evidence>
<keyword evidence="8" id="KW-0235">DNA replication</keyword>
<dbReference type="Proteomes" id="UP000199687">
    <property type="component" value="Unassembled WGS sequence"/>
</dbReference>
<evidence type="ECO:0000313" key="12">
    <source>
        <dbReference type="Proteomes" id="UP000199687"/>
    </source>
</evidence>
<dbReference type="EMBL" id="FOGL01000001">
    <property type="protein sequence ID" value="SER11747.1"/>
    <property type="molecule type" value="Genomic_DNA"/>
</dbReference>
<dbReference type="InterPro" id="IPR029052">
    <property type="entry name" value="Metallo-depent_PP-like"/>
</dbReference>
<keyword evidence="6 8" id="KW-0269">Exonuclease</keyword>
<feature type="domain" description="Calcineurin-like phosphoesterase" evidence="9">
    <location>
        <begin position="2"/>
        <end position="220"/>
    </location>
</feature>
<dbReference type="STRING" id="531814.SAMN04487944_101289"/>
<accession>A0A1H9LKL3</accession>
<feature type="domain" description="Nuclease SbcCD subunit D C-terminal" evidence="10">
    <location>
        <begin position="269"/>
        <end position="357"/>
    </location>
</feature>
<keyword evidence="5 8" id="KW-0378">Hydrolase</keyword>
<organism evidence="11 12">
    <name type="scientific">Gracilibacillus ureilyticus</name>
    <dbReference type="NCBI Taxonomy" id="531814"/>
    <lineage>
        <taxon>Bacteria</taxon>
        <taxon>Bacillati</taxon>
        <taxon>Bacillota</taxon>
        <taxon>Bacilli</taxon>
        <taxon>Bacillales</taxon>
        <taxon>Bacillaceae</taxon>
        <taxon>Gracilibacillus</taxon>
    </lineage>
</organism>
<dbReference type="InterPro" id="IPR004843">
    <property type="entry name" value="Calcineurin-like_PHP"/>
</dbReference>
<dbReference type="GO" id="GO:0004519">
    <property type="term" value="F:endonuclease activity"/>
    <property type="evidence" value="ECO:0007669"/>
    <property type="project" value="UniProtKB-KW"/>
</dbReference>
<keyword evidence="7 8" id="KW-0233">DNA recombination</keyword>
<dbReference type="GO" id="GO:0006260">
    <property type="term" value="P:DNA replication"/>
    <property type="evidence" value="ECO:0007669"/>
    <property type="project" value="UniProtKB-KW"/>
</dbReference>
<evidence type="ECO:0000313" key="11">
    <source>
        <dbReference type="EMBL" id="SER11747.1"/>
    </source>
</evidence>
<evidence type="ECO:0000256" key="4">
    <source>
        <dbReference type="ARBA" id="ARBA00022722"/>
    </source>
</evidence>
<evidence type="ECO:0000259" key="9">
    <source>
        <dbReference type="Pfam" id="PF00149"/>
    </source>
</evidence>
<dbReference type="PANTHER" id="PTHR30337">
    <property type="entry name" value="COMPONENT OF ATP-DEPENDENT DSDNA EXONUCLEASE"/>
    <property type="match status" value="1"/>
</dbReference>
<dbReference type="NCBIfam" id="TIGR00619">
    <property type="entry name" value="sbcd"/>
    <property type="match status" value="1"/>
</dbReference>